<evidence type="ECO:0000313" key="9">
    <source>
        <dbReference type="EMBL" id="KAK5964212.1"/>
    </source>
</evidence>
<dbReference type="InterPro" id="IPR012904">
    <property type="entry name" value="OGG_N"/>
</dbReference>
<dbReference type="SUPFAM" id="SSF55945">
    <property type="entry name" value="TATA-box binding protein-like"/>
    <property type="match status" value="1"/>
</dbReference>
<proteinExistence type="predicted"/>
<dbReference type="InterPro" id="IPR052054">
    <property type="entry name" value="Oxidative_DNA_repair_enzyme"/>
</dbReference>
<evidence type="ECO:0000313" key="10">
    <source>
        <dbReference type="Proteomes" id="UP001331761"/>
    </source>
</evidence>
<evidence type="ECO:0000256" key="4">
    <source>
        <dbReference type="ARBA" id="ARBA00023239"/>
    </source>
</evidence>
<comment type="caution">
    <text evidence="9">The sequence shown here is derived from an EMBL/GenBank/DDBJ whole genome shotgun (WGS) entry which is preliminary data.</text>
</comment>
<gene>
    <name evidence="9" type="ORF">GCK32_001119</name>
</gene>
<feature type="domain" description="8-oxoguanine DNA glycosylase N-terminal" evidence="8">
    <location>
        <begin position="4"/>
        <end position="118"/>
    </location>
</feature>
<evidence type="ECO:0000256" key="1">
    <source>
        <dbReference type="ARBA" id="ARBA00022763"/>
    </source>
</evidence>
<keyword evidence="1" id="KW-0227">DNA damage</keyword>
<protein>
    <recommendedName>
        <fullName evidence="8">8-oxoguanine DNA glycosylase N-terminal domain-containing protein</fullName>
    </recommendedName>
</protein>
<feature type="region of interest" description="Disordered" evidence="7">
    <location>
        <begin position="347"/>
        <end position="375"/>
    </location>
</feature>
<dbReference type="GO" id="GO:0034039">
    <property type="term" value="F:8-oxo-7,8-dihydroguanine DNA N-glycosylase activity"/>
    <property type="evidence" value="ECO:0007669"/>
    <property type="project" value="TreeGrafter"/>
</dbReference>
<evidence type="ECO:0000256" key="5">
    <source>
        <dbReference type="ARBA" id="ARBA00023268"/>
    </source>
</evidence>
<dbReference type="Gene3D" id="1.10.1670.10">
    <property type="entry name" value="Helix-hairpin-Helix base-excision DNA repair enzymes (C-terminal)"/>
    <property type="match status" value="1"/>
</dbReference>
<dbReference type="Pfam" id="PF07934">
    <property type="entry name" value="OGG_N"/>
    <property type="match status" value="1"/>
</dbReference>
<dbReference type="PANTHER" id="PTHR10242:SF2">
    <property type="entry name" value="N-GLYCOSYLASE_DNA LYASE"/>
    <property type="match status" value="1"/>
</dbReference>
<keyword evidence="6" id="KW-0326">Glycosidase</keyword>
<evidence type="ECO:0000256" key="6">
    <source>
        <dbReference type="ARBA" id="ARBA00023295"/>
    </source>
</evidence>
<keyword evidence="5" id="KW-0511">Multifunctional enzyme</keyword>
<dbReference type="PANTHER" id="PTHR10242">
    <property type="entry name" value="8-OXOGUANINE DNA GLYCOSYLASE"/>
    <property type="match status" value="1"/>
</dbReference>
<dbReference type="SUPFAM" id="SSF48150">
    <property type="entry name" value="DNA-glycosylase"/>
    <property type="match status" value="1"/>
</dbReference>
<dbReference type="GO" id="GO:0006285">
    <property type="term" value="P:base-excision repair, AP site formation"/>
    <property type="evidence" value="ECO:0007669"/>
    <property type="project" value="TreeGrafter"/>
</dbReference>
<dbReference type="GO" id="GO:0006289">
    <property type="term" value="P:nucleotide-excision repair"/>
    <property type="evidence" value="ECO:0007669"/>
    <property type="project" value="InterPro"/>
</dbReference>
<evidence type="ECO:0000256" key="3">
    <source>
        <dbReference type="ARBA" id="ARBA00023204"/>
    </source>
</evidence>
<keyword evidence="4" id="KW-0456">Lyase</keyword>
<sequence>MQTLKIAASELNLPVTLACWQTFRWRNISDSFYGVVDGLLVYLKRIDDETIEWRCLGRSVDAVGLDVPERLLKYFQMDISLKRVWADWSAKDLLMDDLSKAEELQGIRILKQEPLEAMISLICSVNNHNVAPAMVSIIAKLYGEPIILDPCEDGKEILALFPDLAHAFPTMTKLFANRNRLEEQLSAHNFGCKAHHIETWTLSNSKSVGFYSHVVKYLGRLPSTYLMDLERKQTEEIRRSLMKLPGVPPQLVDCIALMALGQPQCVPITRRLHEVTKKYYIPTLPPAYDAVPYEFVQEIMAFYETRFGTYAGWAVAVLSTSSVESFVHVTPEEIWYYSATRNSVYRSPQTGGVSAGDEGGAETGNGVESIGPGRD</sequence>
<accession>A0AAN8EYC2</accession>
<keyword evidence="2" id="KW-0378">Hydrolase</keyword>
<evidence type="ECO:0000259" key="8">
    <source>
        <dbReference type="Pfam" id="PF07934"/>
    </source>
</evidence>
<evidence type="ECO:0000256" key="2">
    <source>
        <dbReference type="ARBA" id="ARBA00022801"/>
    </source>
</evidence>
<dbReference type="AlphaFoldDB" id="A0AAN8EYC2"/>
<organism evidence="9 10">
    <name type="scientific">Trichostrongylus colubriformis</name>
    <name type="common">Black scour worm</name>
    <dbReference type="NCBI Taxonomy" id="6319"/>
    <lineage>
        <taxon>Eukaryota</taxon>
        <taxon>Metazoa</taxon>
        <taxon>Ecdysozoa</taxon>
        <taxon>Nematoda</taxon>
        <taxon>Chromadorea</taxon>
        <taxon>Rhabditida</taxon>
        <taxon>Rhabditina</taxon>
        <taxon>Rhabditomorpha</taxon>
        <taxon>Strongyloidea</taxon>
        <taxon>Trichostrongylidae</taxon>
        <taxon>Trichostrongylus</taxon>
    </lineage>
</organism>
<keyword evidence="3" id="KW-0234">DNA repair</keyword>
<dbReference type="GO" id="GO:0003684">
    <property type="term" value="F:damaged DNA binding"/>
    <property type="evidence" value="ECO:0007669"/>
    <property type="project" value="InterPro"/>
</dbReference>
<dbReference type="EMBL" id="WIXE01026074">
    <property type="protein sequence ID" value="KAK5964212.1"/>
    <property type="molecule type" value="Genomic_DNA"/>
</dbReference>
<evidence type="ECO:0000256" key="7">
    <source>
        <dbReference type="SAM" id="MobiDB-lite"/>
    </source>
</evidence>
<feature type="compositionally biased region" description="Gly residues" evidence="7">
    <location>
        <begin position="353"/>
        <end position="363"/>
    </location>
</feature>
<dbReference type="Proteomes" id="UP001331761">
    <property type="component" value="Unassembled WGS sequence"/>
</dbReference>
<dbReference type="GO" id="GO:0005634">
    <property type="term" value="C:nucleus"/>
    <property type="evidence" value="ECO:0007669"/>
    <property type="project" value="TreeGrafter"/>
</dbReference>
<reference evidence="9 10" key="1">
    <citation type="submission" date="2019-10" db="EMBL/GenBank/DDBJ databases">
        <title>Assembly and Annotation for the nematode Trichostrongylus colubriformis.</title>
        <authorList>
            <person name="Martin J."/>
        </authorList>
    </citation>
    <scope>NUCLEOTIDE SEQUENCE [LARGE SCALE GENOMIC DNA]</scope>
    <source>
        <strain evidence="9">G859</strain>
        <tissue evidence="9">Whole worm</tissue>
    </source>
</reference>
<dbReference type="InterPro" id="IPR023170">
    <property type="entry name" value="HhH_base_excis_C"/>
</dbReference>
<dbReference type="Gene3D" id="1.10.340.30">
    <property type="entry name" value="Hypothetical protein, domain 2"/>
    <property type="match status" value="1"/>
</dbReference>
<name>A0AAN8EYC2_TRICO</name>
<dbReference type="Gene3D" id="3.30.310.40">
    <property type="match status" value="1"/>
</dbReference>
<dbReference type="GO" id="GO:0016829">
    <property type="term" value="F:lyase activity"/>
    <property type="evidence" value="ECO:0007669"/>
    <property type="project" value="UniProtKB-KW"/>
</dbReference>
<keyword evidence="10" id="KW-1185">Reference proteome</keyword>
<dbReference type="InterPro" id="IPR011257">
    <property type="entry name" value="DNA_glycosylase"/>
</dbReference>